<dbReference type="InterPro" id="IPR031127">
    <property type="entry name" value="E3_UB_ligase_RBR"/>
</dbReference>
<dbReference type="InterPro" id="IPR001841">
    <property type="entry name" value="Znf_RING"/>
</dbReference>
<evidence type="ECO:0000256" key="2">
    <source>
        <dbReference type="ARBA" id="ARBA00012251"/>
    </source>
</evidence>
<evidence type="ECO:0000256" key="3">
    <source>
        <dbReference type="ARBA" id="ARBA00022679"/>
    </source>
</evidence>
<dbReference type="EC" id="2.3.2.31" evidence="2"/>
<reference evidence="13 14" key="1">
    <citation type="submission" date="2024-04" db="EMBL/GenBank/DDBJ databases">
        <title>Tritrichomonas musculus Genome.</title>
        <authorList>
            <person name="Alves-Ferreira E."/>
            <person name="Grigg M."/>
            <person name="Lorenzi H."/>
            <person name="Galac M."/>
        </authorList>
    </citation>
    <scope>NUCLEOTIDE SEQUENCE [LARGE SCALE GENOMIC DNA]</scope>
    <source>
        <strain evidence="13 14">EAF2021</strain>
    </source>
</reference>
<dbReference type="PROSITE" id="PS51873">
    <property type="entry name" value="TRIAD"/>
    <property type="match status" value="1"/>
</dbReference>
<protein>
    <recommendedName>
        <fullName evidence="2">RBR-type E3 ubiquitin transferase</fullName>
        <ecNumber evidence="2">2.3.2.31</ecNumber>
    </recommendedName>
</protein>
<keyword evidence="5" id="KW-0677">Repeat</keyword>
<dbReference type="Gene3D" id="3.30.40.10">
    <property type="entry name" value="Zinc/RING finger domain, C3HC4 (zinc finger)"/>
    <property type="match status" value="1"/>
</dbReference>
<evidence type="ECO:0000256" key="7">
    <source>
        <dbReference type="ARBA" id="ARBA00022786"/>
    </source>
</evidence>
<dbReference type="InterPro" id="IPR044066">
    <property type="entry name" value="TRIAD_supradom"/>
</dbReference>
<keyword evidence="14" id="KW-1185">Reference proteome</keyword>
<dbReference type="PROSITE" id="PS50089">
    <property type="entry name" value="ZF_RING_2"/>
    <property type="match status" value="2"/>
</dbReference>
<dbReference type="InterPro" id="IPR013083">
    <property type="entry name" value="Znf_RING/FYVE/PHD"/>
</dbReference>
<dbReference type="PROSITE" id="PS00518">
    <property type="entry name" value="ZF_RING_1"/>
    <property type="match status" value="1"/>
</dbReference>
<dbReference type="Pfam" id="PF01485">
    <property type="entry name" value="IBR"/>
    <property type="match status" value="1"/>
</dbReference>
<dbReference type="EMBL" id="JAPFFF010000041">
    <property type="protein sequence ID" value="KAK8841597.1"/>
    <property type="molecule type" value="Genomic_DNA"/>
</dbReference>
<organism evidence="13 14">
    <name type="scientific">Tritrichomonas musculus</name>
    <dbReference type="NCBI Taxonomy" id="1915356"/>
    <lineage>
        <taxon>Eukaryota</taxon>
        <taxon>Metamonada</taxon>
        <taxon>Parabasalia</taxon>
        <taxon>Tritrichomonadida</taxon>
        <taxon>Tritrichomonadidae</taxon>
        <taxon>Tritrichomonas</taxon>
    </lineage>
</organism>
<evidence type="ECO:0000256" key="9">
    <source>
        <dbReference type="PROSITE-ProRule" id="PRU00175"/>
    </source>
</evidence>
<comment type="caution">
    <text evidence="13">The sequence shown here is derived from an EMBL/GenBank/DDBJ whole genome shotgun (WGS) entry which is preliminary data.</text>
</comment>
<accession>A0ABR2H5W3</accession>
<dbReference type="Gene3D" id="1.20.120.1750">
    <property type="match status" value="1"/>
</dbReference>
<keyword evidence="6 9" id="KW-0863">Zinc-finger</keyword>
<evidence type="ECO:0000259" key="10">
    <source>
        <dbReference type="PROSITE" id="PS50089"/>
    </source>
</evidence>
<evidence type="ECO:0000259" key="11">
    <source>
        <dbReference type="PROSITE" id="PS51873"/>
    </source>
</evidence>
<keyword evidence="4" id="KW-0479">Metal-binding</keyword>
<dbReference type="EMBL" id="JAPFFF010000041">
    <property type="protein sequence ID" value="KAK8841615.1"/>
    <property type="molecule type" value="Genomic_DNA"/>
</dbReference>
<evidence type="ECO:0000256" key="6">
    <source>
        <dbReference type="ARBA" id="ARBA00022771"/>
    </source>
</evidence>
<evidence type="ECO:0000313" key="14">
    <source>
        <dbReference type="Proteomes" id="UP001470230"/>
    </source>
</evidence>
<evidence type="ECO:0000256" key="8">
    <source>
        <dbReference type="ARBA" id="ARBA00022833"/>
    </source>
</evidence>
<evidence type="ECO:0000313" key="12">
    <source>
        <dbReference type="EMBL" id="KAK8841597.1"/>
    </source>
</evidence>
<dbReference type="SUPFAM" id="SSF57850">
    <property type="entry name" value="RING/U-box"/>
    <property type="match status" value="3"/>
</dbReference>
<name>A0ABR2H5W3_9EUKA</name>
<comment type="catalytic activity">
    <reaction evidence="1">
        <text>[E2 ubiquitin-conjugating enzyme]-S-ubiquitinyl-L-cysteine + [acceptor protein]-L-lysine = [E2 ubiquitin-conjugating enzyme]-L-cysteine + [acceptor protein]-N(6)-ubiquitinyl-L-lysine.</text>
        <dbReference type="EC" id="2.3.2.31"/>
    </reaction>
</comment>
<keyword evidence="8" id="KW-0862">Zinc</keyword>
<evidence type="ECO:0000256" key="1">
    <source>
        <dbReference type="ARBA" id="ARBA00001798"/>
    </source>
</evidence>
<keyword evidence="7" id="KW-0833">Ubl conjugation pathway</keyword>
<feature type="domain" description="RING-type" evidence="10">
    <location>
        <begin position="129"/>
        <end position="172"/>
    </location>
</feature>
<evidence type="ECO:0000256" key="5">
    <source>
        <dbReference type="ARBA" id="ARBA00022737"/>
    </source>
</evidence>
<dbReference type="Proteomes" id="UP001470230">
    <property type="component" value="Unassembled WGS sequence"/>
</dbReference>
<evidence type="ECO:0000313" key="13">
    <source>
        <dbReference type="EMBL" id="KAK8841615.1"/>
    </source>
</evidence>
<dbReference type="SMART" id="SM00647">
    <property type="entry name" value="IBR"/>
    <property type="match status" value="2"/>
</dbReference>
<feature type="domain" description="RING-type" evidence="10">
    <location>
        <begin position="285"/>
        <end position="332"/>
    </location>
</feature>
<keyword evidence="3" id="KW-0808">Transferase</keyword>
<proteinExistence type="predicted"/>
<feature type="domain" description="RING-type" evidence="11">
    <location>
        <begin position="125"/>
        <end position="332"/>
    </location>
</feature>
<dbReference type="PANTHER" id="PTHR11685">
    <property type="entry name" value="RBR FAMILY RING FINGER AND IBR DOMAIN-CONTAINING"/>
    <property type="match status" value="1"/>
</dbReference>
<sequence>MLTNTYQEFDKYGVCSLLDDDTDFFISINLNKESVPIQQQNIFSNVIDDDQIFDSLMTDCKAISEKLNIHPLVAFMILESQNWNTYLVYENWAMMYDSMLSTIGIQFENANDDPSLKHPVGDPNAEYECEVCYDSYPASDMWCLPCGHSFCSNCWRDHVKYNMSSGQHLINCQRSGCKRKIPPNSVEQICGKKVYNDFLRFLMESTVSLANTLTVCPSPKCSRTVNVLSTGLCNVLTCSCGHEFCLLCNEPSHVPANCVEKSFWLNVTGDEKMNKRLLGPNCKICPSCNAIIEKNGGCYFMRCYKCKHEFCWMCLRAWSNHPNTHFQCQYYRQEDDPYLKKMDDISKEFIGQYNDVFIKKDQENKVFFEKINENIEKLMSKRIQNDEYLSREAKTKILYDLLIQIYWSYENIKWSSVHLFNMRYKVVKNAPLNDQLNEQAYPNTQKYKIFNFIVNDTEHSIRKIVNSLFDDKMKKKTYIEASKITKRIHLIRETLLKHCDPHYDQ</sequence>
<dbReference type="InterPro" id="IPR017907">
    <property type="entry name" value="Znf_RING_CS"/>
</dbReference>
<evidence type="ECO:0000256" key="4">
    <source>
        <dbReference type="ARBA" id="ARBA00022723"/>
    </source>
</evidence>
<gene>
    <name evidence="12" type="ORF">M9Y10_027222</name>
    <name evidence="13" type="ORF">M9Y10_027240</name>
</gene>
<dbReference type="InterPro" id="IPR002867">
    <property type="entry name" value="IBR_dom"/>
</dbReference>
<dbReference type="Pfam" id="PF22191">
    <property type="entry name" value="IBR_1"/>
    <property type="match status" value="1"/>
</dbReference>